<protein>
    <submittedName>
        <fullName evidence="2">Uncharacterized protein</fullName>
    </submittedName>
</protein>
<proteinExistence type="predicted"/>
<dbReference type="HOGENOM" id="CLU_1909696_0_0_1"/>
<dbReference type="Proteomes" id="UP000032180">
    <property type="component" value="Chromosome 4"/>
</dbReference>
<reference evidence="2" key="3">
    <citation type="submission" date="2015-04" db="UniProtKB">
        <authorList>
            <consortium name="EnsemblPlants"/>
        </authorList>
    </citation>
    <scope>IDENTIFICATION</scope>
</reference>
<reference evidence="3" key="2">
    <citation type="submission" date="2013-12" db="EMBL/GenBank/DDBJ databases">
        <authorList>
            <person name="Yu Y."/>
            <person name="Lee S."/>
            <person name="de Baynast K."/>
            <person name="Wissotski M."/>
            <person name="Liu L."/>
            <person name="Talag J."/>
            <person name="Goicoechea J."/>
            <person name="Angelova A."/>
            <person name="Jetty R."/>
            <person name="Kudrna D."/>
            <person name="Golser W."/>
            <person name="Rivera L."/>
            <person name="Zhang J."/>
            <person name="Wing R."/>
        </authorList>
    </citation>
    <scope>NUCLEOTIDE SEQUENCE</scope>
</reference>
<evidence type="ECO:0000313" key="3">
    <source>
        <dbReference type="Proteomes" id="UP000032180"/>
    </source>
</evidence>
<keyword evidence="3" id="KW-1185">Reference proteome</keyword>
<accession>A0A0D9W3U4</accession>
<reference evidence="2 3" key="1">
    <citation type="submission" date="2012-08" db="EMBL/GenBank/DDBJ databases">
        <title>Oryza genome evolution.</title>
        <authorList>
            <person name="Wing R.A."/>
        </authorList>
    </citation>
    <scope>NUCLEOTIDE SEQUENCE</scope>
</reference>
<dbReference type="Gramene" id="LPERR04G06100.1">
    <property type="protein sequence ID" value="LPERR04G06100.1"/>
    <property type="gene ID" value="LPERR04G06100"/>
</dbReference>
<dbReference type="AlphaFoldDB" id="A0A0D9W3U4"/>
<sequence length="133" mass="14108">MRATAAVVARPPSSSMQVAEAAVARQPSPLMQAAGGHRRSAAFDLDADCRWSSSSSCPRPRCGLPWSSSHGFRRPRRGLLSSSSPGSRANAEGCPPLSAAGWPLALRCRPSANRPSRHRQPALRAPDGCLVRI</sequence>
<name>A0A0D9W3U4_9ORYZ</name>
<feature type="compositionally biased region" description="Low complexity" evidence="1">
    <location>
        <begin position="78"/>
        <end position="88"/>
    </location>
</feature>
<organism evidence="2 3">
    <name type="scientific">Leersia perrieri</name>
    <dbReference type="NCBI Taxonomy" id="77586"/>
    <lineage>
        <taxon>Eukaryota</taxon>
        <taxon>Viridiplantae</taxon>
        <taxon>Streptophyta</taxon>
        <taxon>Embryophyta</taxon>
        <taxon>Tracheophyta</taxon>
        <taxon>Spermatophyta</taxon>
        <taxon>Magnoliopsida</taxon>
        <taxon>Liliopsida</taxon>
        <taxon>Poales</taxon>
        <taxon>Poaceae</taxon>
        <taxon>BOP clade</taxon>
        <taxon>Oryzoideae</taxon>
        <taxon>Oryzeae</taxon>
        <taxon>Oryzinae</taxon>
        <taxon>Leersia</taxon>
    </lineage>
</organism>
<evidence type="ECO:0000256" key="1">
    <source>
        <dbReference type="SAM" id="MobiDB-lite"/>
    </source>
</evidence>
<dbReference type="EnsemblPlants" id="LPERR04G06100.1">
    <property type="protein sequence ID" value="LPERR04G06100.1"/>
    <property type="gene ID" value="LPERR04G06100"/>
</dbReference>
<evidence type="ECO:0000313" key="2">
    <source>
        <dbReference type="EnsemblPlants" id="LPERR04G06100.1"/>
    </source>
</evidence>
<feature type="region of interest" description="Disordered" evidence="1">
    <location>
        <begin position="67"/>
        <end position="94"/>
    </location>
</feature>